<dbReference type="Proteomes" id="UP000007266">
    <property type="component" value="Linkage group 3"/>
</dbReference>
<dbReference type="AlphaFoldDB" id="D6WHI5"/>
<keyword evidence="4" id="KW-1185">Reference proteome</keyword>
<gene>
    <name evidence="3" type="primary">GLEAN_03546</name>
    <name evidence="3" type="ORF">TcasGA2_TC003546</name>
</gene>
<sequence length="109" mass="12534">MTERVLDAENWKLEANAVLKDIEKHVKSVKILDGTDQRIYFNLTTIEGLEFCIELSGLGFRVAGTRHNDRSGNSEDVFETPYSLLNQISPRFHESFGNELIKRLNELNH</sequence>
<dbReference type="GO" id="GO:0019207">
    <property type="term" value="F:kinase regulator activity"/>
    <property type="evidence" value="ECO:0000318"/>
    <property type="project" value="GO_Central"/>
</dbReference>
<evidence type="ECO:0000259" key="2">
    <source>
        <dbReference type="Pfam" id="PF05303"/>
    </source>
</evidence>
<dbReference type="InParanoid" id="D6WHI5"/>
<protein>
    <submittedName>
        <fullName evidence="3">GSK3-beta interaction protein-like Protein</fullName>
    </submittedName>
</protein>
<dbReference type="InterPro" id="IPR037395">
    <property type="entry name" value="GSKIP"/>
</dbReference>
<dbReference type="HOGENOM" id="CLU_143747_1_0_1"/>
<dbReference type="GO" id="GO:0005737">
    <property type="term" value="C:cytoplasm"/>
    <property type="evidence" value="ECO:0000318"/>
    <property type="project" value="GO_Central"/>
</dbReference>
<reference evidence="3 4" key="2">
    <citation type="journal article" date="2010" name="Nucleic Acids Res.">
        <title>BeetleBase in 2010: revisions to provide comprehensive genomic information for Tribolium castaneum.</title>
        <authorList>
            <person name="Kim H.S."/>
            <person name="Murphy T."/>
            <person name="Xia J."/>
            <person name="Caragea D."/>
            <person name="Park Y."/>
            <person name="Beeman R.W."/>
            <person name="Lorenzen M.D."/>
            <person name="Butcher S."/>
            <person name="Manak J.R."/>
            <person name="Brown S.J."/>
        </authorList>
    </citation>
    <scope>GENOME REANNOTATION</scope>
    <source>
        <strain evidence="3 4">Georgia GA2</strain>
    </source>
</reference>
<dbReference type="GO" id="GO:0051018">
    <property type="term" value="F:protein kinase A binding"/>
    <property type="evidence" value="ECO:0000318"/>
    <property type="project" value="GO_Central"/>
</dbReference>
<evidence type="ECO:0000313" key="4">
    <source>
        <dbReference type="Proteomes" id="UP000007266"/>
    </source>
</evidence>
<dbReference type="Gene3D" id="3.30.2280.10">
    <property type="entry name" value="Hypothetical protein (hspc210)"/>
    <property type="match status" value="1"/>
</dbReference>
<dbReference type="eggNOG" id="KOG3965">
    <property type="taxonomic scope" value="Eukaryota"/>
</dbReference>
<dbReference type="PANTHER" id="PTHR12490">
    <property type="entry name" value="GSK3B-INTERACTING PROTEIN"/>
    <property type="match status" value="1"/>
</dbReference>
<reference evidence="3 4" key="1">
    <citation type="journal article" date="2008" name="Nature">
        <title>The genome of the model beetle and pest Tribolium castaneum.</title>
        <authorList>
            <consortium name="Tribolium Genome Sequencing Consortium"/>
            <person name="Richards S."/>
            <person name="Gibbs R.A."/>
            <person name="Weinstock G.M."/>
            <person name="Brown S.J."/>
            <person name="Denell R."/>
            <person name="Beeman R.W."/>
            <person name="Gibbs R."/>
            <person name="Beeman R.W."/>
            <person name="Brown S.J."/>
            <person name="Bucher G."/>
            <person name="Friedrich M."/>
            <person name="Grimmelikhuijzen C.J."/>
            <person name="Klingler M."/>
            <person name="Lorenzen M."/>
            <person name="Richards S."/>
            <person name="Roth S."/>
            <person name="Schroder R."/>
            <person name="Tautz D."/>
            <person name="Zdobnov E.M."/>
            <person name="Muzny D."/>
            <person name="Gibbs R.A."/>
            <person name="Weinstock G.M."/>
            <person name="Attaway T."/>
            <person name="Bell S."/>
            <person name="Buhay C.J."/>
            <person name="Chandrabose M.N."/>
            <person name="Chavez D."/>
            <person name="Clerk-Blankenburg K.P."/>
            <person name="Cree A."/>
            <person name="Dao M."/>
            <person name="Davis C."/>
            <person name="Chacko J."/>
            <person name="Dinh H."/>
            <person name="Dugan-Rocha S."/>
            <person name="Fowler G."/>
            <person name="Garner T.T."/>
            <person name="Garnes J."/>
            <person name="Gnirke A."/>
            <person name="Hawes A."/>
            <person name="Hernandez J."/>
            <person name="Hines S."/>
            <person name="Holder M."/>
            <person name="Hume J."/>
            <person name="Jhangiani S.N."/>
            <person name="Joshi V."/>
            <person name="Khan Z.M."/>
            <person name="Jackson L."/>
            <person name="Kovar C."/>
            <person name="Kowis A."/>
            <person name="Lee S."/>
            <person name="Lewis L.R."/>
            <person name="Margolis J."/>
            <person name="Morgan M."/>
            <person name="Nazareth L.V."/>
            <person name="Nguyen N."/>
            <person name="Okwuonu G."/>
            <person name="Parker D."/>
            <person name="Richards S."/>
            <person name="Ruiz S.J."/>
            <person name="Santibanez J."/>
            <person name="Savard J."/>
            <person name="Scherer S.E."/>
            <person name="Schneider B."/>
            <person name="Sodergren E."/>
            <person name="Tautz D."/>
            <person name="Vattahil S."/>
            <person name="Villasana D."/>
            <person name="White C.S."/>
            <person name="Wright R."/>
            <person name="Park Y."/>
            <person name="Beeman R.W."/>
            <person name="Lord J."/>
            <person name="Oppert B."/>
            <person name="Lorenzen M."/>
            <person name="Brown S."/>
            <person name="Wang L."/>
            <person name="Savard J."/>
            <person name="Tautz D."/>
            <person name="Richards S."/>
            <person name="Weinstock G."/>
            <person name="Gibbs R.A."/>
            <person name="Liu Y."/>
            <person name="Worley K."/>
            <person name="Weinstock G."/>
            <person name="Elsik C.G."/>
            <person name="Reese J.T."/>
            <person name="Elhaik E."/>
            <person name="Landan G."/>
            <person name="Graur D."/>
            <person name="Arensburger P."/>
            <person name="Atkinson P."/>
            <person name="Beeman R.W."/>
            <person name="Beidler J."/>
            <person name="Brown S.J."/>
            <person name="Demuth J.P."/>
            <person name="Drury D.W."/>
            <person name="Du Y.Z."/>
            <person name="Fujiwara H."/>
            <person name="Lorenzen M."/>
            <person name="Maselli V."/>
            <person name="Osanai M."/>
            <person name="Park Y."/>
            <person name="Robertson H.M."/>
            <person name="Tu Z."/>
            <person name="Wang J.J."/>
            <person name="Wang S."/>
            <person name="Richards S."/>
            <person name="Song H."/>
            <person name="Zhang L."/>
            <person name="Sodergren E."/>
            <person name="Werner D."/>
            <person name="Stanke M."/>
            <person name="Morgenstern B."/>
            <person name="Solovyev V."/>
            <person name="Kosarev P."/>
            <person name="Brown G."/>
            <person name="Chen H.C."/>
            <person name="Ermolaeva O."/>
            <person name="Hlavina W."/>
            <person name="Kapustin Y."/>
            <person name="Kiryutin B."/>
            <person name="Kitts P."/>
            <person name="Maglott D."/>
            <person name="Pruitt K."/>
            <person name="Sapojnikov V."/>
            <person name="Souvorov A."/>
            <person name="Mackey A.J."/>
            <person name="Waterhouse R.M."/>
            <person name="Wyder S."/>
            <person name="Zdobnov E.M."/>
            <person name="Zdobnov E.M."/>
            <person name="Wyder S."/>
            <person name="Kriventseva E.V."/>
            <person name="Kadowaki T."/>
            <person name="Bork P."/>
            <person name="Aranda M."/>
            <person name="Bao R."/>
            <person name="Beermann A."/>
            <person name="Berns N."/>
            <person name="Bolognesi R."/>
            <person name="Bonneton F."/>
            <person name="Bopp D."/>
            <person name="Brown S.J."/>
            <person name="Bucher G."/>
            <person name="Butts T."/>
            <person name="Chaumot A."/>
            <person name="Denell R.E."/>
            <person name="Ferrier D.E."/>
            <person name="Friedrich M."/>
            <person name="Gordon C.M."/>
            <person name="Jindra M."/>
            <person name="Klingler M."/>
            <person name="Lan Q."/>
            <person name="Lattorff H.M."/>
            <person name="Laudet V."/>
            <person name="von Levetsow C."/>
            <person name="Liu Z."/>
            <person name="Lutz R."/>
            <person name="Lynch J.A."/>
            <person name="da Fonseca R.N."/>
            <person name="Posnien N."/>
            <person name="Reuter R."/>
            <person name="Roth S."/>
            <person name="Savard J."/>
            <person name="Schinko J.B."/>
            <person name="Schmitt C."/>
            <person name="Schoppmeier M."/>
            <person name="Schroder R."/>
            <person name="Shippy T.D."/>
            <person name="Simonnet F."/>
            <person name="Marques-Souza H."/>
            <person name="Tautz D."/>
            <person name="Tomoyasu Y."/>
            <person name="Trauner J."/>
            <person name="Van der Zee M."/>
            <person name="Vervoort M."/>
            <person name="Wittkopp N."/>
            <person name="Wimmer E.A."/>
            <person name="Yang X."/>
            <person name="Jones A.K."/>
            <person name="Sattelle D.B."/>
            <person name="Ebert P.R."/>
            <person name="Nelson D."/>
            <person name="Scott J.G."/>
            <person name="Beeman R.W."/>
            <person name="Muthukrishnan S."/>
            <person name="Kramer K.J."/>
            <person name="Arakane Y."/>
            <person name="Beeman R.W."/>
            <person name="Zhu Q."/>
            <person name="Hogenkamp D."/>
            <person name="Dixit R."/>
            <person name="Oppert B."/>
            <person name="Jiang H."/>
            <person name="Zou Z."/>
            <person name="Marshall J."/>
            <person name="Elpidina E."/>
            <person name="Vinokurov K."/>
            <person name="Oppert C."/>
            <person name="Zou Z."/>
            <person name="Evans J."/>
            <person name="Lu Z."/>
            <person name="Zhao P."/>
            <person name="Sumathipala N."/>
            <person name="Altincicek B."/>
            <person name="Vilcinskas A."/>
            <person name="Williams M."/>
            <person name="Hultmark D."/>
            <person name="Hetru C."/>
            <person name="Jiang H."/>
            <person name="Grimmelikhuijzen C.J."/>
            <person name="Hauser F."/>
            <person name="Cazzamali G."/>
            <person name="Williamson M."/>
            <person name="Park Y."/>
            <person name="Li B."/>
            <person name="Tanaka Y."/>
            <person name="Predel R."/>
            <person name="Neupert S."/>
            <person name="Schachtner J."/>
            <person name="Verleyen P."/>
            <person name="Raible F."/>
            <person name="Bork P."/>
            <person name="Friedrich M."/>
            <person name="Walden K.K."/>
            <person name="Robertson H.M."/>
            <person name="Angeli S."/>
            <person name="Foret S."/>
            <person name="Bucher G."/>
            <person name="Schuetz S."/>
            <person name="Maleszka R."/>
            <person name="Wimmer E.A."/>
            <person name="Beeman R.W."/>
            <person name="Lorenzen M."/>
            <person name="Tomoyasu Y."/>
            <person name="Miller S.C."/>
            <person name="Grossmann D."/>
            <person name="Bucher G."/>
        </authorList>
    </citation>
    <scope>NUCLEOTIDE SEQUENCE [LARGE SCALE GENOMIC DNA]</scope>
    <source>
        <strain evidence="3 4">Georgia GA2</strain>
    </source>
</reference>
<dbReference type="InterPro" id="IPR023231">
    <property type="entry name" value="GSKIP_dom_sf"/>
</dbReference>
<accession>D6WHI5</accession>
<evidence type="ECO:0000313" key="3">
    <source>
        <dbReference type="EMBL" id="EFA00669.1"/>
    </source>
</evidence>
<comment type="similarity">
    <text evidence="1">Belongs to the GSKIP family.</text>
</comment>
<dbReference type="SUPFAM" id="SSF103107">
    <property type="entry name" value="Hypothetical protein c14orf129, hspc210"/>
    <property type="match status" value="1"/>
</dbReference>
<dbReference type="Pfam" id="PF05303">
    <property type="entry name" value="GSKIP_dom"/>
    <property type="match status" value="1"/>
</dbReference>
<dbReference type="FunCoup" id="D6WHI5">
    <property type="interactions" value="335"/>
</dbReference>
<dbReference type="EMBL" id="KQ971321">
    <property type="protein sequence ID" value="EFA00669.1"/>
    <property type="molecule type" value="Genomic_DNA"/>
</dbReference>
<feature type="domain" description="GSKIP" evidence="2">
    <location>
        <begin position="12"/>
        <end position="107"/>
    </location>
</feature>
<dbReference type="OMA" id="FAVTEMH"/>
<dbReference type="InterPro" id="IPR007967">
    <property type="entry name" value="GSKIP_dom"/>
</dbReference>
<dbReference type="PhylomeDB" id="D6WHI5"/>
<proteinExistence type="inferred from homology"/>
<dbReference type="OrthoDB" id="5804279at2759"/>
<dbReference type="KEGG" id="tca:664331"/>
<evidence type="ECO:0000256" key="1">
    <source>
        <dbReference type="ARBA" id="ARBA00009571"/>
    </source>
</evidence>
<name>D6WHI5_TRICA</name>
<dbReference type="PANTHER" id="PTHR12490:SF4">
    <property type="entry name" value="GSK3B-INTERACTING PROTEIN"/>
    <property type="match status" value="1"/>
</dbReference>
<organism evidence="3 4">
    <name type="scientific">Tribolium castaneum</name>
    <name type="common">Red flour beetle</name>
    <dbReference type="NCBI Taxonomy" id="7070"/>
    <lineage>
        <taxon>Eukaryota</taxon>
        <taxon>Metazoa</taxon>
        <taxon>Ecdysozoa</taxon>
        <taxon>Arthropoda</taxon>
        <taxon>Hexapoda</taxon>
        <taxon>Insecta</taxon>
        <taxon>Pterygota</taxon>
        <taxon>Neoptera</taxon>
        <taxon>Endopterygota</taxon>
        <taxon>Coleoptera</taxon>
        <taxon>Polyphaga</taxon>
        <taxon>Cucujiformia</taxon>
        <taxon>Tenebrionidae</taxon>
        <taxon>Tenebrionidae incertae sedis</taxon>
        <taxon>Tribolium</taxon>
    </lineage>
</organism>
<dbReference type="GO" id="GO:0060828">
    <property type="term" value="P:regulation of canonical Wnt signaling pathway"/>
    <property type="evidence" value="ECO:0007669"/>
    <property type="project" value="InterPro"/>
</dbReference>
<dbReference type="STRING" id="7070.D6WHI5"/>